<dbReference type="PRINTS" id="PR00131">
    <property type="entry name" value="GLHYDRLASE1"/>
</dbReference>
<evidence type="ECO:0000256" key="3">
    <source>
        <dbReference type="ARBA" id="ARBA00023295"/>
    </source>
</evidence>
<dbReference type="Proteomes" id="UP000053555">
    <property type="component" value="Unassembled WGS sequence"/>
</dbReference>
<dbReference type="PANTHER" id="PTHR10353:SF36">
    <property type="entry name" value="LP05116P"/>
    <property type="match status" value="1"/>
</dbReference>
<evidence type="ECO:0000256" key="4">
    <source>
        <dbReference type="RuleBase" id="RU003690"/>
    </source>
</evidence>
<keyword evidence="2 5" id="KW-0378">Hydrolase</keyword>
<evidence type="ECO:0000256" key="2">
    <source>
        <dbReference type="ARBA" id="ARBA00022801"/>
    </source>
</evidence>
<dbReference type="Pfam" id="PF00232">
    <property type="entry name" value="Glyco_hydro_1"/>
    <property type="match status" value="1"/>
</dbReference>
<evidence type="ECO:0000256" key="1">
    <source>
        <dbReference type="ARBA" id="ARBA00010838"/>
    </source>
</evidence>
<evidence type="ECO:0000313" key="6">
    <source>
        <dbReference type="EMBL" id="RZB75754.1"/>
    </source>
</evidence>
<keyword evidence="7" id="KW-1185">Reference proteome</keyword>
<evidence type="ECO:0000313" key="7">
    <source>
        <dbReference type="Proteomes" id="UP000289340"/>
    </source>
</evidence>
<dbReference type="GO" id="GO:0008422">
    <property type="term" value="F:beta-glucosidase activity"/>
    <property type="evidence" value="ECO:0007669"/>
    <property type="project" value="UniProtKB-EC"/>
</dbReference>
<proteinExistence type="inferred from homology"/>
<dbReference type="EMBL" id="KN646636">
    <property type="protein sequence ID" value="KHN38593.1"/>
    <property type="molecule type" value="Genomic_DNA"/>
</dbReference>
<dbReference type="Proteomes" id="UP000289340">
    <property type="component" value="Chromosome 12"/>
</dbReference>
<gene>
    <name evidence="6" type="ORF">D0Y65_034308</name>
    <name evidence="5" type="ORF">glysoja_040147</name>
</gene>
<protein>
    <submittedName>
        <fullName evidence="5">Putative beta-glucosidase 41</fullName>
        <ecNumber evidence="5">3.2.1.21</ecNumber>
    </submittedName>
</protein>
<evidence type="ECO:0000313" key="5">
    <source>
        <dbReference type="EMBL" id="KHN38593.1"/>
    </source>
</evidence>
<dbReference type="EC" id="3.2.1.21" evidence="5"/>
<accession>A0A0B2S1N9</accession>
<comment type="similarity">
    <text evidence="1 4">Belongs to the glycosyl hydrolase 1 family.</text>
</comment>
<name>A0A0B2S1N9_GLYSO</name>
<dbReference type="Gene3D" id="3.20.20.80">
    <property type="entry name" value="Glycosidases"/>
    <property type="match status" value="1"/>
</dbReference>
<reference evidence="6 7" key="2">
    <citation type="submission" date="2018-09" db="EMBL/GenBank/DDBJ databases">
        <title>A high-quality reference genome of wild soybean provides a powerful tool to mine soybean genomes.</title>
        <authorList>
            <person name="Xie M."/>
            <person name="Chung C.Y.L."/>
            <person name="Li M.-W."/>
            <person name="Wong F.-L."/>
            <person name="Chan T.-F."/>
            <person name="Lam H.-M."/>
        </authorList>
    </citation>
    <scope>NUCLEOTIDE SEQUENCE [LARGE SCALE GENOMIC DNA]</scope>
    <source>
        <strain evidence="7">cv. W05</strain>
        <tissue evidence="6">Hypocotyl of etiolated seedlings</tissue>
    </source>
</reference>
<organism evidence="5">
    <name type="scientific">Glycine soja</name>
    <name type="common">Wild soybean</name>
    <dbReference type="NCBI Taxonomy" id="3848"/>
    <lineage>
        <taxon>Eukaryota</taxon>
        <taxon>Viridiplantae</taxon>
        <taxon>Streptophyta</taxon>
        <taxon>Embryophyta</taxon>
        <taxon>Tracheophyta</taxon>
        <taxon>Spermatophyta</taxon>
        <taxon>Magnoliopsida</taxon>
        <taxon>eudicotyledons</taxon>
        <taxon>Gunneridae</taxon>
        <taxon>Pentapetalae</taxon>
        <taxon>rosids</taxon>
        <taxon>fabids</taxon>
        <taxon>Fabales</taxon>
        <taxon>Fabaceae</taxon>
        <taxon>Papilionoideae</taxon>
        <taxon>50 kb inversion clade</taxon>
        <taxon>NPAAA clade</taxon>
        <taxon>indigoferoid/millettioid clade</taxon>
        <taxon>Phaseoleae</taxon>
        <taxon>Glycine</taxon>
        <taxon>Glycine subgen. Soja</taxon>
    </lineage>
</organism>
<keyword evidence="3 5" id="KW-0326">Glycosidase</keyword>
<dbReference type="SMR" id="A0A0B2S1N9"/>
<dbReference type="SUPFAM" id="SSF51445">
    <property type="entry name" value="(Trans)glycosidases"/>
    <property type="match status" value="1"/>
</dbReference>
<dbReference type="InterPro" id="IPR001360">
    <property type="entry name" value="Glyco_hydro_1"/>
</dbReference>
<dbReference type="PANTHER" id="PTHR10353">
    <property type="entry name" value="GLYCOSYL HYDROLASE"/>
    <property type="match status" value="1"/>
</dbReference>
<dbReference type="InterPro" id="IPR017853">
    <property type="entry name" value="GH"/>
</dbReference>
<dbReference type="GO" id="GO:0005975">
    <property type="term" value="P:carbohydrate metabolic process"/>
    <property type="evidence" value="ECO:0007669"/>
    <property type="project" value="InterPro"/>
</dbReference>
<reference evidence="5" key="1">
    <citation type="submission" date="2014-07" db="EMBL/GenBank/DDBJ databases">
        <title>Identification of a novel salt tolerance gene in wild soybean by whole-genome sequencing.</title>
        <authorList>
            <person name="Lam H.-M."/>
            <person name="Qi X."/>
            <person name="Li M.-W."/>
            <person name="Liu X."/>
            <person name="Xie M."/>
            <person name="Ni M."/>
            <person name="Xu X."/>
        </authorList>
    </citation>
    <scope>NUCLEOTIDE SEQUENCE [LARGE SCALE GENOMIC DNA]</scope>
    <source>
        <tissue evidence="5">Root</tissue>
    </source>
</reference>
<sequence>MDDPSGPFRTLEKALNDDKRIRYHRNYLSNLTAAIREDDCNVRGYFVWSFLDNWEWNMGYTVRFGLYYVDFRNKLTRIPKDSVQWFKNMLRIKTEHNEISIALSYIKFIL</sequence>
<dbReference type="EMBL" id="QZWG01000012">
    <property type="protein sequence ID" value="RZB75754.1"/>
    <property type="molecule type" value="Genomic_DNA"/>
</dbReference>
<dbReference type="AlphaFoldDB" id="A0A0B2S1N9"/>